<name>A0A0U2WPC7_9ENTE</name>
<feature type="transmembrane region" description="Helical" evidence="1">
    <location>
        <begin position="6"/>
        <end position="24"/>
    </location>
</feature>
<gene>
    <name evidence="2" type="ORF">ATZ35_08130</name>
</gene>
<dbReference type="Proteomes" id="UP000067523">
    <property type="component" value="Chromosome"/>
</dbReference>
<dbReference type="AlphaFoldDB" id="A0A0U2WPC7"/>
<accession>A0A0U2WPC7</accession>
<organism evidence="2 3">
    <name type="scientific">Enterococcus rotai</name>
    <dbReference type="NCBI Taxonomy" id="118060"/>
    <lineage>
        <taxon>Bacteria</taxon>
        <taxon>Bacillati</taxon>
        <taxon>Bacillota</taxon>
        <taxon>Bacilli</taxon>
        <taxon>Lactobacillales</taxon>
        <taxon>Enterococcaceae</taxon>
        <taxon>Enterococcus</taxon>
    </lineage>
</organism>
<protein>
    <submittedName>
        <fullName evidence="2">Uncharacterized protein</fullName>
    </submittedName>
</protein>
<reference evidence="3" key="1">
    <citation type="submission" date="2015-12" db="EMBL/GenBank/DDBJ databases">
        <authorList>
            <person name="Lauer A."/>
            <person name="Humrighouse B."/>
            <person name="Loparev V."/>
            <person name="Shewmaker P.L."/>
            <person name="Whitney A.M."/>
            <person name="McLaughlin R.W."/>
        </authorList>
    </citation>
    <scope>NUCLEOTIDE SEQUENCE [LARGE SCALE GENOMIC DNA]</scope>
    <source>
        <strain evidence="3">LMG 26678</strain>
    </source>
</reference>
<evidence type="ECO:0000313" key="3">
    <source>
        <dbReference type="Proteomes" id="UP000067523"/>
    </source>
</evidence>
<keyword evidence="1" id="KW-0812">Transmembrane</keyword>
<keyword evidence="3" id="KW-1185">Reference proteome</keyword>
<keyword evidence="1" id="KW-1133">Transmembrane helix</keyword>
<keyword evidence="1" id="KW-0472">Membrane</keyword>
<evidence type="ECO:0000313" key="2">
    <source>
        <dbReference type="EMBL" id="ALS37126.1"/>
    </source>
</evidence>
<sequence>MNSELLIVLYFFVVVIVVLTLVIVRDKQFLRTLLEKKELHQEEITDLKLEKVRLKHIIKMQDETITHMLNSSPQYSKKLELEYSKKAIVEEHAPLEWDLGEYESMNQEYYQS</sequence>
<dbReference type="EMBL" id="CP013655">
    <property type="protein sequence ID" value="ALS37126.1"/>
    <property type="molecule type" value="Genomic_DNA"/>
</dbReference>
<evidence type="ECO:0000256" key="1">
    <source>
        <dbReference type="SAM" id="Phobius"/>
    </source>
</evidence>
<dbReference type="KEGG" id="erx:ATZ35_08130"/>
<dbReference type="RefSeq" id="WP_208930328.1">
    <property type="nucleotide sequence ID" value="NZ_CP013655.1"/>
</dbReference>
<dbReference type="STRING" id="118060.ATZ35_08130"/>
<proteinExistence type="predicted"/>